<evidence type="ECO:0000256" key="2">
    <source>
        <dbReference type="ARBA" id="ARBA00022448"/>
    </source>
</evidence>
<feature type="domain" description="Cytochrome c" evidence="11">
    <location>
        <begin position="133"/>
        <end position="237"/>
    </location>
</feature>
<feature type="binding site" description="covalent" evidence="8">
    <location>
        <position position="59"/>
    </location>
    <ligand>
        <name>heme c</name>
        <dbReference type="ChEBI" id="CHEBI:61717"/>
        <label>1</label>
    </ligand>
</feature>
<organism evidence="12 13">
    <name type="scientific">Aerosticca soli</name>
    <dbReference type="NCBI Taxonomy" id="2010829"/>
    <lineage>
        <taxon>Bacteria</taxon>
        <taxon>Pseudomonadati</taxon>
        <taxon>Pseudomonadota</taxon>
        <taxon>Gammaproteobacteria</taxon>
        <taxon>Lysobacterales</taxon>
        <taxon>Rhodanobacteraceae</taxon>
        <taxon>Aerosticca</taxon>
    </lineage>
</organism>
<feature type="binding site" description="covalent" evidence="8">
    <location>
        <position position="154"/>
    </location>
    <ligand>
        <name>heme c</name>
        <dbReference type="ChEBI" id="CHEBI:61717"/>
        <label>2</label>
    </ligand>
</feature>
<dbReference type="OrthoDB" id="9773456at2"/>
<evidence type="ECO:0000313" key="12">
    <source>
        <dbReference type="EMBL" id="BBD80877.1"/>
    </source>
</evidence>
<evidence type="ECO:0000256" key="7">
    <source>
        <dbReference type="ARBA" id="ARBA00023004"/>
    </source>
</evidence>
<accession>A0A2Z6E781</accession>
<dbReference type="Proteomes" id="UP000270530">
    <property type="component" value="Chromosome"/>
</dbReference>
<dbReference type="PIRSF" id="PIRSF000005">
    <property type="entry name" value="Cytochrome_c4"/>
    <property type="match status" value="1"/>
</dbReference>
<feature type="domain" description="Cytochrome c" evidence="11">
    <location>
        <begin position="47"/>
        <end position="125"/>
    </location>
</feature>
<feature type="binding site" description="axial binding residue" evidence="9">
    <location>
        <position position="102"/>
    </location>
    <ligand>
        <name>heme c</name>
        <dbReference type="ChEBI" id="CHEBI:61717"/>
        <label>1</label>
    </ligand>
    <ligandPart>
        <name>Fe</name>
        <dbReference type="ChEBI" id="CHEBI:18248"/>
    </ligandPart>
</feature>
<evidence type="ECO:0000256" key="5">
    <source>
        <dbReference type="ARBA" id="ARBA00022764"/>
    </source>
</evidence>
<dbReference type="SUPFAM" id="SSF46626">
    <property type="entry name" value="Cytochrome c"/>
    <property type="match status" value="2"/>
</dbReference>
<keyword evidence="4 9" id="KW-0479">Metal-binding</keyword>
<evidence type="ECO:0000256" key="6">
    <source>
        <dbReference type="ARBA" id="ARBA00022982"/>
    </source>
</evidence>
<keyword evidence="10" id="KW-0732">Signal</keyword>
<dbReference type="AlphaFoldDB" id="A0A2Z6E781"/>
<evidence type="ECO:0000256" key="9">
    <source>
        <dbReference type="PIRSR" id="PIRSR000005-2"/>
    </source>
</evidence>
<dbReference type="RefSeq" id="WP_126539199.1">
    <property type="nucleotide sequence ID" value="NZ_AP018560.1"/>
</dbReference>
<evidence type="ECO:0000256" key="10">
    <source>
        <dbReference type="SAM" id="SignalP"/>
    </source>
</evidence>
<dbReference type="PANTHER" id="PTHR33751:SF9">
    <property type="entry name" value="CYTOCHROME C4"/>
    <property type="match status" value="1"/>
</dbReference>
<evidence type="ECO:0000256" key="8">
    <source>
        <dbReference type="PIRSR" id="PIRSR000005-1"/>
    </source>
</evidence>
<dbReference type="InterPro" id="IPR036909">
    <property type="entry name" value="Cyt_c-like_dom_sf"/>
</dbReference>
<dbReference type="KEGG" id="rbd:ALSL_2251"/>
<evidence type="ECO:0000313" key="13">
    <source>
        <dbReference type="Proteomes" id="UP000270530"/>
    </source>
</evidence>
<sequence length="237" mass="24563">MNYASTVLLALLAAAPIAAFAQEASPPAGTGTPTGFMDVRAIRPVAGDAKAGAGKVTICSACHGHSGMAVVPELGNLAGQPATYLYIQLKAFKDGYRSDPVMSGQAARLSDEDMRDIAAYYASFAPASHGGTDTSSPGARLYREGDPGRGIPPCQGCHGPDARGPRPFVADVEGKPQPPWFTYPYLHGQSANFVTKALGDFRAGVRAGTSNARIMQGVAQGLSDADIQALSAYLPHL</sequence>
<feature type="binding site" description="axial binding residue" evidence="9">
    <location>
        <position position="63"/>
    </location>
    <ligand>
        <name>heme c</name>
        <dbReference type="ChEBI" id="CHEBI:61717"/>
        <label>1</label>
    </ligand>
    <ligandPart>
        <name>Fe</name>
        <dbReference type="ChEBI" id="CHEBI:18248"/>
    </ligandPart>
</feature>
<keyword evidence="7 9" id="KW-0408">Iron</keyword>
<dbReference type="EMBL" id="AP018560">
    <property type="protein sequence ID" value="BBD80877.1"/>
    <property type="molecule type" value="Genomic_DNA"/>
</dbReference>
<feature type="chain" id="PRO_5016328739" evidence="10">
    <location>
        <begin position="22"/>
        <end position="237"/>
    </location>
</feature>
<evidence type="ECO:0000256" key="4">
    <source>
        <dbReference type="ARBA" id="ARBA00022723"/>
    </source>
</evidence>
<dbReference type="GO" id="GO:0020037">
    <property type="term" value="F:heme binding"/>
    <property type="evidence" value="ECO:0007669"/>
    <property type="project" value="InterPro"/>
</dbReference>
<gene>
    <name evidence="12" type="ORF">ALSL_2251</name>
</gene>
<reference evidence="13" key="1">
    <citation type="submission" date="2018-04" db="EMBL/GenBank/DDBJ databases">
        <authorList>
            <person name="Watanabe M."/>
            <person name="Kojima H."/>
        </authorList>
    </citation>
    <scope>NUCLEOTIDE SEQUENCE [LARGE SCALE GENOMIC DNA]</scope>
    <source>
        <strain evidence="13">Dysh456</strain>
    </source>
</reference>
<dbReference type="PANTHER" id="PTHR33751">
    <property type="entry name" value="CBB3-TYPE CYTOCHROME C OXIDASE SUBUNIT FIXP"/>
    <property type="match status" value="1"/>
</dbReference>
<feature type="binding site" description="covalent" evidence="8">
    <location>
        <position position="62"/>
    </location>
    <ligand>
        <name>heme c</name>
        <dbReference type="ChEBI" id="CHEBI:61717"/>
        <label>1</label>
    </ligand>
</feature>
<feature type="binding site" description="axial binding residue" evidence="9">
    <location>
        <position position="215"/>
    </location>
    <ligand>
        <name>heme c</name>
        <dbReference type="ChEBI" id="CHEBI:61717"/>
        <label>2</label>
    </ligand>
    <ligandPart>
        <name>Fe</name>
        <dbReference type="ChEBI" id="CHEBI:18248"/>
    </ligandPart>
</feature>
<evidence type="ECO:0000256" key="1">
    <source>
        <dbReference type="ARBA" id="ARBA00004418"/>
    </source>
</evidence>
<dbReference type="GO" id="GO:0042597">
    <property type="term" value="C:periplasmic space"/>
    <property type="evidence" value="ECO:0007669"/>
    <property type="project" value="UniProtKB-SubCell"/>
</dbReference>
<evidence type="ECO:0000259" key="11">
    <source>
        <dbReference type="PROSITE" id="PS51007"/>
    </source>
</evidence>
<dbReference type="PROSITE" id="PS51007">
    <property type="entry name" value="CYTC"/>
    <property type="match status" value="2"/>
</dbReference>
<protein>
    <submittedName>
        <fullName evidence="12">Cytochrome c4</fullName>
    </submittedName>
</protein>
<dbReference type="InterPro" id="IPR024167">
    <property type="entry name" value="Cytochrome_c4-like"/>
</dbReference>
<dbReference type="Gene3D" id="1.10.760.10">
    <property type="entry name" value="Cytochrome c-like domain"/>
    <property type="match status" value="2"/>
</dbReference>
<comment type="subcellular location">
    <subcellularLocation>
        <location evidence="1">Periplasm</location>
    </subcellularLocation>
</comment>
<keyword evidence="3 8" id="KW-0349">Heme</keyword>
<dbReference type="GO" id="GO:0005506">
    <property type="term" value="F:iron ion binding"/>
    <property type="evidence" value="ECO:0007669"/>
    <property type="project" value="InterPro"/>
</dbReference>
<dbReference type="Pfam" id="PF00034">
    <property type="entry name" value="Cytochrom_C"/>
    <property type="match status" value="2"/>
</dbReference>
<evidence type="ECO:0000256" key="3">
    <source>
        <dbReference type="ARBA" id="ARBA00022617"/>
    </source>
</evidence>
<keyword evidence="5" id="KW-0574">Periplasm</keyword>
<feature type="signal peptide" evidence="10">
    <location>
        <begin position="1"/>
        <end position="21"/>
    </location>
</feature>
<dbReference type="InterPro" id="IPR050597">
    <property type="entry name" value="Cytochrome_c_Oxidase_Subunit"/>
</dbReference>
<keyword evidence="6" id="KW-0249">Electron transport</keyword>
<dbReference type="InterPro" id="IPR009056">
    <property type="entry name" value="Cyt_c-like_dom"/>
</dbReference>
<dbReference type="GO" id="GO:0009055">
    <property type="term" value="F:electron transfer activity"/>
    <property type="evidence" value="ECO:0007669"/>
    <property type="project" value="InterPro"/>
</dbReference>
<feature type="binding site" description="covalent" evidence="8">
    <location>
        <position position="157"/>
    </location>
    <ligand>
        <name>heme c</name>
        <dbReference type="ChEBI" id="CHEBI:61717"/>
        <label>2</label>
    </ligand>
</feature>
<proteinExistence type="predicted"/>
<reference evidence="13" key="2">
    <citation type="submission" date="2018-06" db="EMBL/GenBank/DDBJ databases">
        <title>Genome sequence of Rhodanobacteraceae bacterium strain Dysh456.</title>
        <authorList>
            <person name="Fukui M."/>
        </authorList>
    </citation>
    <scope>NUCLEOTIDE SEQUENCE [LARGE SCALE GENOMIC DNA]</scope>
    <source>
        <strain evidence="13">Dysh456</strain>
    </source>
</reference>
<feature type="binding site" description="axial binding residue" evidence="9">
    <location>
        <position position="158"/>
    </location>
    <ligand>
        <name>heme c</name>
        <dbReference type="ChEBI" id="CHEBI:61717"/>
        <label>2</label>
    </ligand>
    <ligandPart>
        <name>Fe</name>
        <dbReference type="ChEBI" id="CHEBI:18248"/>
    </ligandPart>
</feature>
<keyword evidence="13" id="KW-1185">Reference proteome</keyword>
<keyword evidence="2" id="KW-0813">Transport</keyword>
<name>A0A2Z6E781_9GAMM</name>
<comment type="PTM">
    <text evidence="8">Binds 2 heme c groups covalently per subunit.</text>
</comment>